<accession>A0A371RHK7</accession>
<dbReference type="GO" id="GO:0004553">
    <property type="term" value="F:hydrolase activity, hydrolyzing O-glycosyl compounds"/>
    <property type="evidence" value="ECO:0007669"/>
    <property type="project" value="InterPro"/>
</dbReference>
<evidence type="ECO:0000256" key="1">
    <source>
        <dbReference type="ARBA" id="ARBA00004834"/>
    </source>
</evidence>
<feature type="signal peptide" evidence="6">
    <location>
        <begin position="1"/>
        <end position="21"/>
    </location>
</feature>
<evidence type="ECO:0000256" key="3">
    <source>
        <dbReference type="ARBA" id="ARBA00022801"/>
    </source>
</evidence>
<dbReference type="PANTHER" id="PTHR43301:SF3">
    <property type="entry name" value="ARABINAN ENDO-1,5-ALPHA-L-ARABINOSIDASE A-RELATED"/>
    <property type="match status" value="1"/>
</dbReference>
<evidence type="ECO:0000256" key="5">
    <source>
        <dbReference type="RuleBase" id="RU361187"/>
    </source>
</evidence>
<dbReference type="InterPro" id="IPR023296">
    <property type="entry name" value="Glyco_hydro_beta-prop_sf"/>
</dbReference>
<keyword evidence="4 5" id="KW-0326">Glycosidase</keyword>
<keyword evidence="6" id="KW-0732">Signal</keyword>
<sequence>MFTKLALGLGLVISSVSGALAYDEPPESDTVYLFSSFRNDGETGLHLAWSEDGLDWHDINEGASVLPPLVGGRLMRDPCIILGGDGRYHMVWTTGWWEDNIAIAHSDDLITWSEQTELPVMRGTDGVMNSWAPEIFYDEKDGEYLIFWSSAVPGRFPETDDRGDIRSTTGKSINHRVYYTKTKNFETYSPTALFYDGGFVSIDANILRDGERYIMFLKDETKRPEPEKNVRIAIAADPEGPWGPASPPISPDGIWIEGPTSVKIGEQFYVYYDAYMEHRMMALRSPDLIHWEDISDRLNFPEGSRHGTVLPIDRETLERLLNAHDG</sequence>
<evidence type="ECO:0000313" key="8">
    <source>
        <dbReference type="Proteomes" id="UP000264589"/>
    </source>
</evidence>
<dbReference type="InParanoid" id="A0A371RHK7"/>
<comment type="caution">
    <text evidence="7">The sequence shown here is derived from an EMBL/GenBank/DDBJ whole genome shotgun (WGS) entry which is preliminary data.</text>
</comment>
<evidence type="ECO:0000256" key="6">
    <source>
        <dbReference type="SAM" id="SignalP"/>
    </source>
</evidence>
<evidence type="ECO:0000256" key="4">
    <source>
        <dbReference type="ARBA" id="ARBA00023295"/>
    </source>
</evidence>
<proteinExistence type="inferred from homology"/>
<dbReference type="AlphaFoldDB" id="A0A371RHK7"/>
<dbReference type="RefSeq" id="WP_116391569.1">
    <property type="nucleotide sequence ID" value="NZ_QUQO01000001.1"/>
</dbReference>
<reference evidence="7 8" key="1">
    <citation type="submission" date="2018-08" db="EMBL/GenBank/DDBJ databases">
        <title>Parvularcula sp. SM1705, isolated from surface water of the South Sea China.</title>
        <authorList>
            <person name="Sun L."/>
        </authorList>
    </citation>
    <scope>NUCLEOTIDE SEQUENCE [LARGE SCALE GENOMIC DNA]</scope>
    <source>
        <strain evidence="7 8">SM1705</strain>
    </source>
</reference>
<evidence type="ECO:0000313" key="7">
    <source>
        <dbReference type="EMBL" id="RFB04938.1"/>
    </source>
</evidence>
<dbReference type="EMBL" id="QUQO01000001">
    <property type="protein sequence ID" value="RFB04938.1"/>
    <property type="molecule type" value="Genomic_DNA"/>
</dbReference>
<dbReference type="GO" id="GO:0005975">
    <property type="term" value="P:carbohydrate metabolic process"/>
    <property type="evidence" value="ECO:0007669"/>
    <property type="project" value="InterPro"/>
</dbReference>
<dbReference type="InterPro" id="IPR050727">
    <property type="entry name" value="GH43_arabinanases"/>
</dbReference>
<comment type="pathway">
    <text evidence="1">Glycan metabolism; L-arabinan degradation.</text>
</comment>
<evidence type="ECO:0000256" key="2">
    <source>
        <dbReference type="ARBA" id="ARBA00009865"/>
    </source>
</evidence>
<dbReference type="OrthoDB" id="7064503at2"/>
<protein>
    <submittedName>
        <fullName evidence="7">Glycosyl hydrolase</fullName>
    </submittedName>
</protein>
<gene>
    <name evidence="7" type="ORF">DX908_06340</name>
</gene>
<dbReference type="SUPFAM" id="SSF75005">
    <property type="entry name" value="Arabinanase/levansucrase/invertase"/>
    <property type="match status" value="1"/>
</dbReference>
<dbReference type="Proteomes" id="UP000264589">
    <property type="component" value="Unassembled WGS sequence"/>
</dbReference>
<keyword evidence="3 5" id="KW-0378">Hydrolase</keyword>
<dbReference type="Pfam" id="PF04616">
    <property type="entry name" value="Glyco_hydro_43"/>
    <property type="match status" value="1"/>
</dbReference>
<organism evidence="7 8">
    <name type="scientific">Parvularcula marina</name>
    <dbReference type="NCBI Taxonomy" id="2292771"/>
    <lineage>
        <taxon>Bacteria</taxon>
        <taxon>Pseudomonadati</taxon>
        <taxon>Pseudomonadota</taxon>
        <taxon>Alphaproteobacteria</taxon>
        <taxon>Parvularculales</taxon>
        <taxon>Parvularculaceae</taxon>
        <taxon>Parvularcula</taxon>
    </lineage>
</organism>
<name>A0A371RHK7_9PROT</name>
<dbReference type="Gene3D" id="2.115.10.20">
    <property type="entry name" value="Glycosyl hydrolase domain, family 43"/>
    <property type="match status" value="1"/>
</dbReference>
<comment type="similarity">
    <text evidence="2 5">Belongs to the glycosyl hydrolase 43 family.</text>
</comment>
<feature type="chain" id="PRO_5016993196" evidence="6">
    <location>
        <begin position="22"/>
        <end position="326"/>
    </location>
</feature>
<dbReference type="PANTHER" id="PTHR43301">
    <property type="entry name" value="ARABINAN ENDO-1,5-ALPHA-L-ARABINOSIDASE"/>
    <property type="match status" value="1"/>
</dbReference>
<dbReference type="InterPro" id="IPR006710">
    <property type="entry name" value="Glyco_hydro_43"/>
</dbReference>
<dbReference type="CDD" id="cd08983">
    <property type="entry name" value="GH43_Bt3655-like"/>
    <property type="match status" value="1"/>
</dbReference>
<keyword evidence="8" id="KW-1185">Reference proteome</keyword>